<name>A0AAV2EB91_9ROSI</name>
<sequence>MNSGSSERRRRHDLLTQRNRVMEAGVGSLDKIASCSSSGSHWLTGRRRRTWLVCPAEMHKNNRRERERERERERVIGGGGRMVGGREWKRGETEWRWAEVGGGVMPSSRVGGERGGEWRRWADAVV</sequence>
<dbReference type="EMBL" id="OZ034817">
    <property type="protein sequence ID" value="CAL1383186.1"/>
    <property type="molecule type" value="Genomic_DNA"/>
</dbReference>
<evidence type="ECO:0000313" key="2">
    <source>
        <dbReference type="Proteomes" id="UP001497516"/>
    </source>
</evidence>
<proteinExistence type="predicted"/>
<protein>
    <submittedName>
        <fullName evidence="1">Uncharacterized protein</fullName>
    </submittedName>
</protein>
<organism evidence="1 2">
    <name type="scientific">Linum trigynum</name>
    <dbReference type="NCBI Taxonomy" id="586398"/>
    <lineage>
        <taxon>Eukaryota</taxon>
        <taxon>Viridiplantae</taxon>
        <taxon>Streptophyta</taxon>
        <taxon>Embryophyta</taxon>
        <taxon>Tracheophyta</taxon>
        <taxon>Spermatophyta</taxon>
        <taxon>Magnoliopsida</taxon>
        <taxon>eudicotyledons</taxon>
        <taxon>Gunneridae</taxon>
        <taxon>Pentapetalae</taxon>
        <taxon>rosids</taxon>
        <taxon>fabids</taxon>
        <taxon>Malpighiales</taxon>
        <taxon>Linaceae</taxon>
        <taxon>Linum</taxon>
    </lineage>
</organism>
<dbReference type="Proteomes" id="UP001497516">
    <property type="component" value="Chromosome 4"/>
</dbReference>
<gene>
    <name evidence="1" type="ORF">LTRI10_LOCUS24471</name>
</gene>
<reference evidence="1 2" key="1">
    <citation type="submission" date="2024-04" db="EMBL/GenBank/DDBJ databases">
        <authorList>
            <person name="Fracassetti M."/>
        </authorList>
    </citation>
    <scope>NUCLEOTIDE SEQUENCE [LARGE SCALE GENOMIC DNA]</scope>
</reference>
<evidence type="ECO:0000313" key="1">
    <source>
        <dbReference type="EMBL" id="CAL1383186.1"/>
    </source>
</evidence>
<accession>A0AAV2EB91</accession>
<keyword evidence="2" id="KW-1185">Reference proteome</keyword>
<dbReference type="AlphaFoldDB" id="A0AAV2EB91"/>